<accession>A0ABV6RP85</accession>
<evidence type="ECO:0000313" key="2">
    <source>
        <dbReference type="Proteomes" id="UP001589896"/>
    </source>
</evidence>
<dbReference type="Gene3D" id="3.20.20.80">
    <property type="entry name" value="Glycosidases"/>
    <property type="match status" value="1"/>
</dbReference>
<sequence>MSEASILVDRSRVVAPVRRRLFGSFVEHLGRCVYDGIYEPTHPTANEDGFRMDVVELVRRSSTPS</sequence>
<gene>
    <name evidence="1" type="ORF">ACFFGH_13170</name>
</gene>
<keyword evidence="2" id="KW-1185">Reference proteome</keyword>
<name>A0ABV6RP85_9GAMM</name>
<dbReference type="InterPro" id="IPR017853">
    <property type="entry name" value="GH"/>
</dbReference>
<dbReference type="PANTHER" id="PTHR43576">
    <property type="entry name" value="ALPHA-L-ARABINOFURANOSIDASE C-RELATED"/>
    <property type="match status" value="1"/>
</dbReference>
<dbReference type="RefSeq" id="WP_386668949.1">
    <property type="nucleotide sequence ID" value="NZ_JBHLTG010000002.1"/>
</dbReference>
<dbReference type="SUPFAM" id="SSF51445">
    <property type="entry name" value="(Trans)glycosidases"/>
    <property type="match status" value="1"/>
</dbReference>
<organism evidence="1 2">
    <name type="scientific">Lysobacter korlensis</name>
    <dbReference type="NCBI Taxonomy" id="553636"/>
    <lineage>
        <taxon>Bacteria</taxon>
        <taxon>Pseudomonadati</taxon>
        <taxon>Pseudomonadota</taxon>
        <taxon>Gammaproteobacteria</taxon>
        <taxon>Lysobacterales</taxon>
        <taxon>Lysobacteraceae</taxon>
        <taxon>Lysobacter</taxon>
    </lineage>
</organism>
<protein>
    <submittedName>
        <fullName evidence="1">Uncharacterized protein</fullName>
    </submittedName>
</protein>
<proteinExistence type="predicted"/>
<reference evidence="1 2" key="1">
    <citation type="submission" date="2024-09" db="EMBL/GenBank/DDBJ databases">
        <authorList>
            <person name="Sun Q."/>
            <person name="Mori K."/>
        </authorList>
    </citation>
    <scope>NUCLEOTIDE SEQUENCE [LARGE SCALE GENOMIC DNA]</scope>
    <source>
        <strain evidence="1 2">KCTC 23076</strain>
    </source>
</reference>
<evidence type="ECO:0000313" key="1">
    <source>
        <dbReference type="EMBL" id="MFC0678794.1"/>
    </source>
</evidence>
<dbReference type="PANTHER" id="PTHR43576:SF3">
    <property type="entry name" value="ALPHA-L-ARABINOFURANOSIDASE C"/>
    <property type="match status" value="1"/>
</dbReference>
<comment type="caution">
    <text evidence="1">The sequence shown here is derived from an EMBL/GenBank/DDBJ whole genome shotgun (WGS) entry which is preliminary data.</text>
</comment>
<dbReference type="EMBL" id="JBHLTG010000002">
    <property type="protein sequence ID" value="MFC0678794.1"/>
    <property type="molecule type" value="Genomic_DNA"/>
</dbReference>
<dbReference type="Proteomes" id="UP001589896">
    <property type="component" value="Unassembled WGS sequence"/>
</dbReference>